<sequence length="133" mass="15737">MSKKNNSDAIDIFSKLKKTLAAKPSLETMYQEVRMMRFKIRPISGDISLLKLRDHRLIETLWGLGKLDEVFQREYNSLSRDQQEVFFRLIDSLYQQYQMQLNKIPVSSEYKSSIPKSVEMEIFKEILPKKKSN</sequence>
<dbReference type="AlphaFoldDB" id="A0A1F7G8M2"/>
<evidence type="ECO:0000313" key="1">
    <source>
        <dbReference type="EMBL" id="OGK15261.1"/>
    </source>
</evidence>
<evidence type="ECO:0000313" key="2">
    <source>
        <dbReference type="Proteomes" id="UP000177208"/>
    </source>
</evidence>
<dbReference type="Proteomes" id="UP000177208">
    <property type="component" value="Unassembled WGS sequence"/>
</dbReference>
<organism evidence="1 2">
    <name type="scientific">Candidatus Roizmanbacteria bacterium RIFCSPHIGHO2_01_FULL_39_12c</name>
    <dbReference type="NCBI Taxonomy" id="1802031"/>
    <lineage>
        <taxon>Bacteria</taxon>
        <taxon>Candidatus Roizmaniibacteriota</taxon>
    </lineage>
</organism>
<gene>
    <name evidence="1" type="ORF">A2774_02435</name>
</gene>
<comment type="caution">
    <text evidence="1">The sequence shown here is derived from an EMBL/GenBank/DDBJ whole genome shotgun (WGS) entry which is preliminary data.</text>
</comment>
<name>A0A1F7G8M2_9BACT</name>
<protein>
    <submittedName>
        <fullName evidence="1">Uncharacterized protein</fullName>
    </submittedName>
</protein>
<dbReference type="EMBL" id="MFZG01000039">
    <property type="protein sequence ID" value="OGK15261.1"/>
    <property type="molecule type" value="Genomic_DNA"/>
</dbReference>
<proteinExistence type="predicted"/>
<reference evidence="1 2" key="1">
    <citation type="journal article" date="2016" name="Nat. Commun.">
        <title>Thousands of microbial genomes shed light on interconnected biogeochemical processes in an aquifer system.</title>
        <authorList>
            <person name="Anantharaman K."/>
            <person name="Brown C.T."/>
            <person name="Hug L.A."/>
            <person name="Sharon I."/>
            <person name="Castelle C.J."/>
            <person name="Probst A.J."/>
            <person name="Thomas B.C."/>
            <person name="Singh A."/>
            <person name="Wilkins M.J."/>
            <person name="Karaoz U."/>
            <person name="Brodie E.L."/>
            <person name="Williams K.H."/>
            <person name="Hubbard S.S."/>
            <person name="Banfield J.F."/>
        </authorList>
    </citation>
    <scope>NUCLEOTIDE SEQUENCE [LARGE SCALE GENOMIC DNA]</scope>
</reference>
<accession>A0A1F7G8M2</accession>